<dbReference type="InterPro" id="IPR022263">
    <property type="entry name" value="KxYKxGKxW"/>
</dbReference>
<organism evidence="6 7">
    <name type="scientific">Lacticaseibacillus paracasei subsp. paracasei Lpp126</name>
    <dbReference type="NCBI Taxonomy" id="1256206"/>
    <lineage>
        <taxon>Bacteria</taxon>
        <taxon>Bacillati</taxon>
        <taxon>Bacillota</taxon>
        <taxon>Bacilli</taxon>
        <taxon>Lactobacillales</taxon>
        <taxon>Lactobacillaceae</taxon>
        <taxon>Lacticaseibacillus</taxon>
    </lineage>
</organism>
<sequence>MRLFGNEKSHYKMYKAGKLWVAALIGLVFFAGGSQVQSVTAKTTSPTNLAATKAAGTIATRQSTALAQQATALGQSFGLTNQKLTADASSTATVPRANRLRTTLATASAPVVTTSKLAAATPDINTWMPDKNLQAIVLDALQADYPNLTNASQITQQMMTKLTSLYPDQTGSDLVMWHHVLNLQSLDGLQYATNLTELDLSPDQHVNYAQTGNPLKTTQLSDISAIANLTKLDNVNFQMCNLHDISAFKNLTKITQLSLSYNHITDVSPLAKLPIYQETEMGFQSYAMPTIHLNTNTDSLTLPSIVIRNLTGANIPVIPYDSQTQGDYNKIFENAQIYASRYISNATGSVLDSKGHVIQTAGPTIKWDNLKNEGYLTYYWTDPFKGSSAYPYFGFVVIPYEKDASVGTVTINYVNDAGTNLATTVLSGKLGSDYDVLTNQNVTNELATLKSRYGYTSDEIVAGVQKGQYSVKGATVTIKLSNSKQVTETKTVKQTINYVYEDGKTAHAPATNELKFTRTNTVDDTGKVLSYGKWTPASSSFKAVTSPTITGYTPDKTSSDAVNDVTADSKDNVQTITYKKNPVVKGTVNVKYIDDKGKDLGQTAMSGDVGTNYDVLADADVKAEIATLKQQG</sequence>
<dbReference type="InterPro" id="IPR001611">
    <property type="entry name" value="Leu-rich_rpt"/>
</dbReference>
<dbReference type="InterPro" id="IPR032675">
    <property type="entry name" value="LRR_dom_sf"/>
</dbReference>
<dbReference type="PANTHER" id="PTHR46652:SF3">
    <property type="entry name" value="LEUCINE-RICH REPEAT-CONTAINING PROTEIN 9"/>
    <property type="match status" value="1"/>
</dbReference>
<evidence type="ECO:0000313" key="7">
    <source>
        <dbReference type="Proteomes" id="UP000014243"/>
    </source>
</evidence>
<feature type="domain" description="Mub B2-like" evidence="5">
    <location>
        <begin position="484"/>
        <end position="581"/>
    </location>
</feature>
<evidence type="ECO:0000259" key="4">
    <source>
        <dbReference type="Pfam" id="PF06458"/>
    </source>
</evidence>
<evidence type="ECO:0000313" key="6">
    <source>
        <dbReference type="EMBL" id="EPC78800.1"/>
    </source>
</evidence>
<dbReference type="Pfam" id="PF17966">
    <property type="entry name" value="Muc_B2"/>
    <property type="match status" value="1"/>
</dbReference>
<dbReference type="Proteomes" id="UP000014243">
    <property type="component" value="Unassembled WGS sequence"/>
</dbReference>
<evidence type="ECO:0000256" key="1">
    <source>
        <dbReference type="ARBA" id="ARBA00022614"/>
    </source>
</evidence>
<dbReference type="AlphaFoldDB" id="S2RN00"/>
<comment type="caution">
    <text evidence="6">The sequence shown here is derived from an EMBL/GenBank/DDBJ whole genome shotgun (WGS) entry which is preliminary data.</text>
</comment>
<dbReference type="InterPro" id="IPR009459">
    <property type="entry name" value="MucBP_dom"/>
</dbReference>
<dbReference type="InterPro" id="IPR041495">
    <property type="entry name" value="Mub_B2"/>
</dbReference>
<dbReference type="Gene3D" id="2.60.40.4300">
    <property type="match status" value="1"/>
</dbReference>
<reference evidence="6 7" key="1">
    <citation type="journal article" date="2013" name="PLoS ONE">
        <title>Lactobacillus paracasei comparative genomics: towards species pan-genome definition and exploitation of diversity.</title>
        <authorList>
            <person name="Smokvina T."/>
            <person name="Wels M."/>
            <person name="Polka J."/>
            <person name="Chervaux C."/>
            <person name="Brisse S."/>
            <person name="Boekhorst J."/>
            <person name="van Hylckama Vlieg J.E."/>
            <person name="Siezen R.J."/>
        </authorList>
    </citation>
    <scope>NUCLEOTIDE SEQUENCE [LARGE SCALE GENOMIC DNA]</scope>
    <source>
        <strain evidence="6 7">Lpp126</strain>
    </source>
</reference>
<evidence type="ECO:0000256" key="3">
    <source>
        <dbReference type="ARBA" id="ARBA00022737"/>
    </source>
</evidence>
<feature type="non-terminal residue" evidence="6">
    <location>
        <position position="632"/>
    </location>
</feature>
<dbReference type="Pfam" id="PF06458">
    <property type="entry name" value="MucBP"/>
    <property type="match status" value="2"/>
</dbReference>
<gene>
    <name evidence="6" type="ORF">Lpp126_06335</name>
</gene>
<keyword evidence="1" id="KW-0433">Leucine-rich repeat</keyword>
<dbReference type="SUPFAM" id="SSF52058">
    <property type="entry name" value="L domain-like"/>
    <property type="match status" value="1"/>
</dbReference>
<dbReference type="Gene3D" id="3.80.10.10">
    <property type="entry name" value="Ribonuclease Inhibitor"/>
    <property type="match status" value="1"/>
</dbReference>
<feature type="domain" description="MucBP" evidence="4">
    <location>
        <begin position="587"/>
        <end position="616"/>
    </location>
</feature>
<dbReference type="Pfam" id="PF19258">
    <property type="entry name" value="KxYKxGKxW_sig"/>
    <property type="match status" value="1"/>
</dbReference>
<dbReference type="NCBIfam" id="TIGR03715">
    <property type="entry name" value="KxYKxGKxW"/>
    <property type="match status" value="1"/>
</dbReference>
<protein>
    <recommendedName>
        <fullName evidence="8">Internalin-J</fullName>
    </recommendedName>
</protein>
<evidence type="ECO:0008006" key="8">
    <source>
        <dbReference type="Google" id="ProtNLM"/>
    </source>
</evidence>
<name>S2RN00_LACPA</name>
<dbReference type="EMBL" id="ANKC01000441">
    <property type="protein sequence ID" value="EPC78800.1"/>
    <property type="molecule type" value="Genomic_DNA"/>
</dbReference>
<proteinExistence type="predicted"/>
<evidence type="ECO:0000259" key="5">
    <source>
        <dbReference type="Pfam" id="PF17966"/>
    </source>
</evidence>
<dbReference type="InterPro" id="IPR050836">
    <property type="entry name" value="SDS22/Internalin_LRR"/>
</dbReference>
<keyword evidence="3" id="KW-0677">Repeat</keyword>
<accession>S2RN00</accession>
<evidence type="ECO:0000256" key="2">
    <source>
        <dbReference type="ARBA" id="ARBA00022729"/>
    </source>
</evidence>
<keyword evidence="2" id="KW-0732">Signal</keyword>
<dbReference type="PANTHER" id="PTHR46652">
    <property type="entry name" value="LEUCINE-RICH REPEAT AND IQ DOMAIN-CONTAINING PROTEIN 1-RELATED"/>
    <property type="match status" value="1"/>
</dbReference>
<dbReference type="PROSITE" id="PS51450">
    <property type="entry name" value="LRR"/>
    <property type="match status" value="1"/>
</dbReference>
<feature type="domain" description="MucBP" evidence="4">
    <location>
        <begin position="408"/>
        <end position="478"/>
    </location>
</feature>